<evidence type="ECO:0000259" key="1">
    <source>
        <dbReference type="Pfam" id="PF13619"/>
    </source>
</evidence>
<dbReference type="Pfam" id="PF13619">
    <property type="entry name" value="KTSC"/>
    <property type="match status" value="1"/>
</dbReference>
<dbReference type="InterPro" id="IPR025309">
    <property type="entry name" value="KTSC_dom"/>
</dbReference>
<feature type="domain" description="KTSC" evidence="1">
    <location>
        <begin position="9"/>
        <end position="66"/>
    </location>
</feature>
<keyword evidence="3" id="KW-1185">Reference proteome</keyword>
<proteinExistence type="predicted"/>
<name>A0A2S2DZ72_9ALTE</name>
<dbReference type="AlphaFoldDB" id="A0A2S2DZ72"/>
<protein>
    <recommendedName>
        <fullName evidence="1">KTSC domain-containing protein</fullName>
    </recommendedName>
</protein>
<gene>
    <name evidence="2" type="ORF">HMF8227_00186</name>
</gene>
<sequence>MTEWVNVRSTAIRRIGYDSDSMRMYIDFEDSDPVYTFCRVPERVFREFVNARSVGQYYHQYIKDRYDC</sequence>
<reference evidence="2 3" key="1">
    <citation type="submission" date="2018-05" db="EMBL/GenBank/DDBJ databases">
        <title>Salinimonas sp. HMF8227 Genome sequencing and assembly.</title>
        <authorList>
            <person name="Kang H."/>
            <person name="Kang J."/>
            <person name="Cha I."/>
            <person name="Kim H."/>
            <person name="Joh K."/>
        </authorList>
    </citation>
    <scope>NUCLEOTIDE SEQUENCE [LARGE SCALE GENOMIC DNA]</scope>
    <source>
        <strain evidence="2 3">HMF8227</strain>
    </source>
</reference>
<dbReference type="Proteomes" id="UP000245728">
    <property type="component" value="Chromosome"/>
</dbReference>
<evidence type="ECO:0000313" key="3">
    <source>
        <dbReference type="Proteomes" id="UP000245728"/>
    </source>
</evidence>
<organism evidence="2 3">
    <name type="scientific">Saliniradius amylolyticus</name>
    <dbReference type="NCBI Taxonomy" id="2183582"/>
    <lineage>
        <taxon>Bacteria</taxon>
        <taxon>Pseudomonadati</taxon>
        <taxon>Pseudomonadota</taxon>
        <taxon>Gammaproteobacteria</taxon>
        <taxon>Alteromonadales</taxon>
        <taxon>Alteromonadaceae</taxon>
        <taxon>Saliniradius</taxon>
    </lineage>
</organism>
<dbReference type="RefSeq" id="WP_109338389.1">
    <property type="nucleotide sequence ID" value="NZ_CP029347.1"/>
</dbReference>
<dbReference type="OrthoDB" id="8612029at2"/>
<dbReference type="KEGG" id="salh:HMF8227_00186"/>
<evidence type="ECO:0000313" key="2">
    <source>
        <dbReference type="EMBL" id="AWL10694.1"/>
    </source>
</evidence>
<dbReference type="EMBL" id="CP029347">
    <property type="protein sequence ID" value="AWL10694.1"/>
    <property type="molecule type" value="Genomic_DNA"/>
</dbReference>
<accession>A0A2S2DZ72</accession>